<sequence>MVADFPICQPLLGPLQLLTLSDRICPLDSEVDGNLMKHSAKEGARAYCYSFFSPFEEIATHAVKTIKQAKIKQPGIPSGMQDREINGDQDGSDDPLLRSTNLFESGMIHQNYPIYSLKSKPIWALACFNEHSDDVAKIS</sequence>
<evidence type="ECO:0000256" key="1">
    <source>
        <dbReference type="SAM" id="MobiDB-lite"/>
    </source>
</evidence>
<feature type="region of interest" description="Disordered" evidence="1">
    <location>
        <begin position="74"/>
        <end position="94"/>
    </location>
</feature>
<reference evidence="4" key="1">
    <citation type="submission" date="2012-12" db="EMBL/GenBank/DDBJ databases">
        <authorList>
            <person name="Hellsten U."/>
            <person name="Grimwood J."/>
            <person name="Chapman J.A."/>
            <person name="Shapiro H."/>
            <person name="Aerts A."/>
            <person name="Otillar R.P."/>
            <person name="Terry A.Y."/>
            <person name="Boore J.L."/>
            <person name="Simakov O."/>
            <person name="Marletaz F."/>
            <person name="Cho S.-J."/>
            <person name="Edsinger-Gonzales E."/>
            <person name="Havlak P."/>
            <person name="Kuo D.-H."/>
            <person name="Larsson T."/>
            <person name="Lv J."/>
            <person name="Arendt D."/>
            <person name="Savage R."/>
            <person name="Osoegawa K."/>
            <person name="de Jong P."/>
            <person name="Lindberg D.R."/>
            <person name="Seaver E.C."/>
            <person name="Weisblat D.A."/>
            <person name="Putnam N.H."/>
            <person name="Grigoriev I.V."/>
            <person name="Rokhsar D.S."/>
        </authorList>
    </citation>
    <scope>NUCLEOTIDE SEQUENCE</scope>
    <source>
        <strain evidence="4">I ESC-2004</strain>
    </source>
</reference>
<evidence type="ECO:0000313" key="3">
    <source>
        <dbReference type="EnsemblMetazoa" id="CapteP207895"/>
    </source>
</evidence>
<dbReference type="Proteomes" id="UP000014760">
    <property type="component" value="Unassembled WGS sequence"/>
</dbReference>
<accession>R7VFG8</accession>
<organism evidence="2">
    <name type="scientific">Capitella teleta</name>
    <name type="common">Polychaete worm</name>
    <dbReference type="NCBI Taxonomy" id="283909"/>
    <lineage>
        <taxon>Eukaryota</taxon>
        <taxon>Metazoa</taxon>
        <taxon>Spiralia</taxon>
        <taxon>Lophotrochozoa</taxon>
        <taxon>Annelida</taxon>
        <taxon>Polychaeta</taxon>
        <taxon>Sedentaria</taxon>
        <taxon>Scolecida</taxon>
        <taxon>Capitellidae</taxon>
        <taxon>Capitella</taxon>
    </lineage>
</organism>
<protein>
    <submittedName>
        <fullName evidence="2 3">Uncharacterized protein</fullName>
    </submittedName>
</protein>
<gene>
    <name evidence="2" type="ORF">CAPTEDRAFT_207895</name>
</gene>
<keyword evidence="4" id="KW-1185">Reference proteome</keyword>
<dbReference type="EMBL" id="AMQN01004004">
    <property type="status" value="NOT_ANNOTATED_CDS"/>
    <property type="molecule type" value="Genomic_DNA"/>
</dbReference>
<proteinExistence type="predicted"/>
<evidence type="ECO:0000313" key="2">
    <source>
        <dbReference type="EMBL" id="ELU17588.1"/>
    </source>
</evidence>
<reference evidence="2 4" key="2">
    <citation type="journal article" date="2013" name="Nature">
        <title>Insights into bilaterian evolution from three spiralian genomes.</title>
        <authorList>
            <person name="Simakov O."/>
            <person name="Marletaz F."/>
            <person name="Cho S.J."/>
            <person name="Edsinger-Gonzales E."/>
            <person name="Havlak P."/>
            <person name="Hellsten U."/>
            <person name="Kuo D.H."/>
            <person name="Larsson T."/>
            <person name="Lv J."/>
            <person name="Arendt D."/>
            <person name="Savage R."/>
            <person name="Osoegawa K."/>
            <person name="de Jong P."/>
            <person name="Grimwood J."/>
            <person name="Chapman J.A."/>
            <person name="Shapiro H."/>
            <person name="Aerts A."/>
            <person name="Otillar R.P."/>
            <person name="Terry A.Y."/>
            <person name="Boore J.L."/>
            <person name="Grigoriev I.V."/>
            <person name="Lindberg D.R."/>
            <person name="Seaver E.C."/>
            <person name="Weisblat D.A."/>
            <person name="Putnam N.H."/>
            <person name="Rokhsar D.S."/>
        </authorList>
    </citation>
    <scope>NUCLEOTIDE SEQUENCE</scope>
    <source>
        <strain evidence="2 4">I ESC-2004</strain>
    </source>
</reference>
<evidence type="ECO:0000313" key="4">
    <source>
        <dbReference type="Proteomes" id="UP000014760"/>
    </source>
</evidence>
<dbReference type="AlphaFoldDB" id="R7VFG8"/>
<name>R7VFG8_CAPTE</name>
<dbReference type="EnsemblMetazoa" id="CapteT207895">
    <property type="protein sequence ID" value="CapteP207895"/>
    <property type="gene ID" value="CapteG207895"/>
</dbReference>
<reference evidence="3" key="3">
    <citation type="submission" date="2015-06" db="UniProtKB">
        <authorList>
            <consortium name="EnsemblMetazoa"/>
        </authorList>
    </citation>
    <scope>IDENTIFICATION</scope>
</reference>
<dbReference type="HOGENOM" id="CLU_1847019_0_0_1"/>
<dbReference type="EMBL" id="KB292432">
    <property type="protein sequence ID" value="ELU17588.1"/>
    <property type="molecule type" value="Genomic_DNA"/>
</dbReference>